<evidence type="ECO:0000313" key="2">
    <source>
        <dbReference type="Proteomes" id="UP001057402"/>
    </source>
</evidence>
<dbReference type="EMBL" id="CM042883">
    <property type="protein sequence ID" value="KAI4371741.1"/>
    <property type="molecule type" value="Genomic_DNA"/>
</dbReference>
<sequence>MQIVPIDSPTCPSKLVEAEERKAVMRLAMCPSCSHCFDVQDEGVISSLHMGMKFDPNDRDTRASGGKVYGGRGSPSSPHQ</sequence>
<protein>
    <submittedName>
        <fullName evidence="1">Uncharacterized protein</fullName>
    </submittedName>
</protein>
<comment type="caution">
    <text evidence="1">The sequence shown here is derived from an EMBL/GenBank/DDBJ whole genome shotgun (WGS) entry which is preliminary data.</text>
</comment>
<dbReference type="Proteomes" id="UP001057402">
    <property type="component" value="Chromosome 4"/>
</dbReference>
<gene>
    <name evidence="1" type="ORF">MLD38_010057</name>
</gene>
<reference evidence="2" key="1">
    <citation type="journal article" date="2023" name="Front. Plant Sci.">
        <title>Chromosomal-level genome assembly of Melastoma candidum provides insights into trichome evolution.</title>
        <authorList>
            <person name="Zhong Y."/>
            <person name="Wu W."/>
            <person name="Sun C."/>
            <person name="Zou P."/>
            <person name="Liu Y."/>
            <person name="Dai S."/>
            <person name="Zhou R."/>
        </authorList>
    </citation>
    <scope>NUCLEOTIDE SEQUENCE [LARGE SCALE GENOMIC DNA]</scope>
</reference>
<accession>A0ACB9R0E9</accession>
<proteinExistence type="predicted"/>
<name>A0ACB9R0E9_9MYRT</name>
<organism evidence="1 2">
    <name type="scientific">Melastoma candidum</name>
    <dbReference type="NCBI Taxonomy" id="119954"/>
    <lineage>
        <taxon>Eukaryota</taxon>
        <taxon>Viridiplantae</taxon>
        <taxon>Streptophyta</taxon>
        <taxon>Embryophyta</taxon>
        <taxon>Tracheophyta</taxon>
        <taxon>Spermatophyta</taxon>
        <taxon>Magnoliopsida</taxon>
        <taxon>eudicotyledons</taxon>
        <taxon>Gunneridae</taxon>
        <taxon>Pentapetalae</taxon>
        <taxon>rosids</taxon>
        <taxon>malvids</taxon>
        <taxon>Myrtales</taxon>
        <taxon>Melastomataceae</taxon>
        <taxon>Melastomatoideae</taxon>
        <taxon>Melastomateae</taxon>
        <taxon>Melastoma</taxon>
    </lineage>
</organism>
<keyword evidence="2" id="KW-1185">Reference proteome</keyword>
<evidence type="ECO:0000313" key="1">
    <source>
        <dbReference type="EMBL" id="KAI4371741.1"/>
    </source>
</evidence>